<name>A0A2T9YGX5_9FUNG</name>
<keyword evidence="2" id="KW-1185">Reference proteome</keyword>
<sequence length="144" mass="16408">MLKIKPKLQTLLVLLLVFFIITNFCLSDYISDLKRIGIVGRMQKTINGTTSLIFQKSDQPENIYVLENAESINLVRSLDAQGITYYSWTPLPETLGCGWGCSFTIINSQTSTFDGNYSVDFGYNFFYRWLNNIISEQVSWSSSS</sequence>
<protein>
    <submittedName>
        <fullName evidence="1">Uncharacterized protein</fullName>
    </submittedName>
</protein>
<gene>
    <name evidence="1" type="ORF">BB561_004311</name>
</gene>
<dbReference type="Proteomes" id="UP000245383">
    <property type="component" value="Unassembled WGS sequence"/>
</dbReference>
<evidence type="ECO:0000313" key="2">
    <source>
        <dbReference type="Proteomes" id="UP000245383"/>
    </source>
</evidence>
<comment type="caution">
    <text evidence="1">The sequence shown here is derived from an EMBL/GenBank/DDBJ whole genome shotgun (WGS) entry which is preliminary data.</text>
</comment>
<dbReference type="AlphaFoldDB" id="A0A2T9YGX5"/>
<dbReference type="EMBL" id="MBFR01000192">
    <property type="protein sequence ID" value="PVU91608.1"/>
    <property type="molecule type" value="Genomic_DNA"/>
</dbReference>
<reference evidence="1 2" key="1">
    <citation type="journal article" date="2018" name="MBio">
        <title>Comparative Genomics Reveals the Core Gene Toolbox for the Fungus-Insect Symbiosis.</title>
        <authorList>
            <person name="Wang Y."/>
            <person name="Stata M."/>
            <person name="Wang W."/>
            <person name="Stajich J.E."/>
            <person name="White M.M."/>
            <person name="Moncalvo J.M."/>
        </authorList>
    </citation>
    <scope>NUCLEOTIDE SEQUENCE [LARGE SCALE GENOMIC DNA]</scope>
    <source>
        <strain evidence="1 2">SWE-8-4</strain>
    </source>
</reference>
<proteinExistence type="predicted"/>
<organism evidence="1 2">
    <name type="scientific">Smittium simulii</name>
    <dbReference type="NCBI Taxonomy" id="133385"/>
    <lineage>
        <taxon>Eukaryota</taxon>
        <taxon>Fungi</taxon>
        <taxon>Fungi incertae sedis</taxon>
        <taxon>Zoopagomycota</taxon>
        <taxon>Kickxellomycotina</taxon>
        <taxon>Harpellomycetes</taxon>
        <taxon>Harpellales</taxon>
        <taxon>Legeriomycetaceae</taxon>
        <taxon>Smittium</taxon>
    </lineage>
</organism>
<accession>A0A2T9YGX5</accession>
<evidence type="ECO:0000313" key="1">
    <source>
        <dbReference type="EMBL" id="PVU91608.1"/>
    </source>
</evidence>